<evidence type="ECO:0000256" key="3">
    <source>
        <dbReference type="ARBA" id="ARBA00022553"/>
    </source>
</evidence>
<dbReference type="Gene3D" id="4.10.280.10">
    <property type="entry name" value="Helix-loop-helix DNA-binding domain"/>
    <property type="match status" value="1"/>
</dbReference>
<dbReference type="GO" id="GO:0005524">
    <property type="term" value="F:ATP binding"/>
    <property type="evidence" value="ECO:0007669"/>
    <property type="project" value="UniProtKB-UniRule"/>
</dbReference>
<dbReference type="FunFam" id="2.170.300.10:FF:000076">
    <property type="entry name" value="Uncharacterized protein"/>
    <property type="match status" value="1"/>
</dbReference>
<accession>C3Y0V1</accession>
<dbReference type="CDD" id="cd00053">
    <property type="entry name" value="EGF"/>
    <property type="match status" value="1"/>
</dbReference>
<evidence type="ECO:0000256" key="5">
    <source>
        <dbReference type="ARBA" id="ARBA00022840"/>
    </source>
</evidence>
<keyword evidence="9" id="KW-0675">Receptor</keyword>
<feature type="transmembrane region" description="Helical" evidence="15">
    <location>
        <begin position="636"/>
        <end position="659"/>
    </location>
</feature>
<keyword evidence="14" id="KW-0547">Nucleotide-binding</keyword>
<keyword evidence="8 13" id="KW-1015">Disulfide bond</keyword>
<evidence type="ECO:0000256" key="15">
    <source>
        <dbReference type="SAM" id="Phobius"/>
    </source>
</evidence>
<evidence type="ECO:0000259" key="16">
    <source>
        <dbReference type="PROSITE" id="PS50011"/>
    </source>
</evidence>
<comment type="subcellular location">
    <subcellularLocation>
        <location evidence="1">Membrane</location>
        <topology evidence="1">Single-pass type I membrane protein</topology>
    </subcellularLocation>
</comment>
<gene>
    <name evidence="21" type="ORF">BRAFLDRAFT_89894</name>
</gene>
<dbReference type="InterPro" id="IPR000719">
    <property type="entry name" value="Prot_kinase_dom"/>
</dbReference>
<dbReference type="eggNOG" id="KOG1218">
    <property type="taxonomic scope" value="Eukaryota"/>
</dbReference>
<evidence type="ECO:0000256" key="8">
    <source>
        <dbReference type="ARBA" id="ARBA00023157"/>
    </source>
</evidence>
<keyword evidence="7 15" id="KW-0472">Membrane</keyword>
<dbReference type="Gene3D" id="2.60.40.10">
    <property type="entry name" value="Immunoglobulins"/>
    <property type="match status" value="1"/>
</dbReference>
<dbReference type="Gene3D" id="2.170.300.10">
    <property type="entry name" value="Tie2 ligand-binding domain superfamily"/>
    <property type="match status" value="2"/>
</dbReference>
<dbReference type="AlphaFoldDB" id="C3Y0V1"/>
<keyword evidence="5 14" id="KW-0067">ATP-binding</keyword>
<evidence type="ECO:0000256" key="2">
    <source>
        <dbReference type="ARBA" id="ARBA00011902"/>
    </source>
</evidence>
<evidence type="ECO:0000259" key="18">
    <source>
        <dbReference type="PROSITE" id="PS50268"/>
    </source>
</evidence>
<dbReference type="GO" id="GO:0016020">
    <property type="term" value="C:membrane"/>
    <property type="evidence" value="ECO:0007669"/>
    <property type="project" value="UniProtKB-SubCell"/>
</dbReference>
<dbReference type="GO" id="GO:0046983">
    <property type="term" value="F:protein dimerization activity"/>
    <property type="evidence" value="ECO:0007669"/>
    <property type="project" value="InterPro"/>
</dbReference>
<dbReference type="EC" id="2.7.10.1" evidence="2"/>
<keyword evidence="3" id="KW-0597">Phosphoprotein</keyword>
<name>C3Y0V1_BRAFL</name>
<feature type="domain" description="BHLH" evidence="20">
    <location>
        <begin position="20"/>
        <end position="71"/>
    </location>
</feature>
<dbReference type="SMART" id="SM00181">
    <property type="entry name" value="EGF"/>
    <property type="match status" value="4"/>
</dbReference>
<organism>
    <name type="scientific">Branchiostoma floridae</name>
    <name type="common">Florida lancelet</name>
    <name type="synonym">Amphioxus</name>
    <dbReference type="NCBI Taxonomy" id="7739"/>
    <lineage>
        <taxon>Eukaryota</taxon>
        <taxon>Metazoa</taxon>
        <taxon>Chordata</taxon>
        <taxon>Cephalochordata</taxon>
        <taxon>Leptocardii</taxon>
        <taxon>Amphioxiformes</taxon>
        <taxon>Branchiostomatidae</taxon>
        <taxon>Branchiostoma</taxon>
    </lineage>
</organism>
<dbReference type="SUPFAM" id="SSF48726">
    <property type="entry name" value="Immunoglobulin"/>
    <property type="match status" value="1"/>
</dbReference>
<dbReference type="InterPro" id="IPR007110">
    <property type="entry name" value="Ig-like_dom"/>
</dbReference>
<keyword evidence="13" id="KW-0245">EGF-like domain</keyword>
<reference evidence="21" key="1">
    <citation type="journal article" date="2008" name="Nature">
        <title>The amphioxus genome and the evolution of the chordate karyotype.</title>
        <authorList>
            <consortium name="US DOE Joint Genome Institute (JGI-PGF)"/>
            <person name="Putnam N.H."/>
            <person name="Butts T."/>
            <person name="Ferrier D.E.K."/>
            <person name="Furlong R.F."/>
            <person name="Hellsten U."/>
            <person name="Kawashima T."/>
            <person name="Robinson-Rechavi M."/>
            <person name="Shoguchi E."/>
            <person name="Terry A."/>
            <person name="Yu J.-K."/>
            <person name="Benito-Gutierrez E.L."/>
            <person name="Dubchak I."/>
            <person name="Garcia-Fernandez J."/>
            <person name="Gibson-Brown J.J."/>
            <person name="Grigoriev I.V."/>
            <person name="Horton A.C."/>
            <person name="de Jong P.J."/>
            <person name="Jurka J."/>
            <person name="Kapitonov V.V."/>
            <person name="Kohara Y."/>
            <person name="Kuroki Y."/>
            <person name="Lindquist E."/>
            <person name="Lucas S."/>
            <person name="Osoegawa K."/>
            <person name="Pennacchio L.A."/>
            <person name="Salamov A.A."/>
            <person name="Satou Y."/>
            <person name="Sauka-Spengler T."/>
            <person name="Schmutz J."/>
            <person name="Shin-I T."/>
            <person name="Toyoda A."/>
            <person name="Bronner-Fraser M."/>
            <person name="Fujiyama A."/>
            <person name="Holland L.Z."/>
            <person name="Holland P.W.H."/>
            <person name="Satoh N."/>
            <person name="Rokhsar D.S."/>
        </authorList>
    </citation>
    <scope>NUCLEOTIDE SEQUENCE [LARGE SCALE GENOMIC DNA]</scope>
    <source>
        <strain evidence="21">S238N-H82</strain>
        <tissue evidence="21">Testes</tissue>
    </source>
</reference>
<dbReference type="Pfam" id="PF00047">
    <property type="entry name" value="ig"/>
    <property type="match status" value="1"/>
</dbReference>
<evidence type="ECO:0000259" key="17">
    <source>
        <dbReference type="PROSITE" id="PS50026"/>
    </source>
</evidence>
<dbReference type="GO" id="GO:0007156">
    <property type="term" value="P:homophilic cell adhesion via plasma membrane adhesion molecules"/>
    <property type="evidence" value="ECO:0007669"/>
    <property type="project" value="InterPro"/>
</dbReference>
<feature type="disulfide bond" evidence="13">
    <location>
        <begin position="398"/>
        <end position="407"/>
    </location>
</feature>
<feature type="domain" description="Cadherin" evidence="18">
    <location>
        <begin position="130"/>
        <end position="180"/>
    </location>
</feature>
<dbReference type="InterPro" id="IPR036179">
    <property type="entry name" value="Ig-like_dom_sf"/>
</dbReference>
<dbReference type="PANTHER" id="PTHR24416">
    <property type="entry name" value="TYROSINE-PROTEIN KINASE RECEPTOR"/>
    <property type="match status" value="1"/>
</dbReference>
<dbReference type="GO" id="GO:0005509">
    <property type="term" value="F:calcium ion binding"/>
    <property type="evidence" value="ECO:0007669"/>
    <property type="project" value="UniProtKB-UniRule"/>
</dbReference>
<dbReference type="PROSITE" id="PS01186">
    <property type="entry name" value="EGF_2"/>
    <property type="match status" value="2"/>
</dbReference>
<comment type="caution">
    <text evidence="13">Lacks conserved residue(s) required for the propagation of feature annotation.</text>
</comment>
<dbReference type="InterPro" id="IPR001245">
    <property type="entry name" value="Ser-Thr/Tyr_kinase_cat_dom"/>
</dbReference>
<dbReference type="InterPro" id="IPR013783">
    <property type="entry name" value="Ig-like_fold"/>
</dbReference>
<dbReference type="InterPro" id="IPR002126">
    <property type="entry name" value="Cadherin-like_dom"/>
</dbReference>
<feature type="domain" description="EGF-like" evidence="17">
    <location>
        <begin position="554"/>
        <end position="584"/>
    </location>
</feature>
<dbReference type="PROSITE" id="PS50268">
    <property type="entry name" value="CADHERIN_2"/>
    <property type="match status" value="1"/>
</dbReference>
<evidence type="ECO:0000256" key="12">
    <source>
        <dbReference type="PROSITE-ProRule" id="PRU00043"/>
    </source>
</evidence>
<dbReference type="EMBL" id="GG666479">
    <property type="protein sequence ID" value="EEN66084.1"/>
    <property type="molecule type" value="Genomic_DNA"/>
</dbReference>
<dbReference type="FunFam" id="1.10.510.10:FF:000593">
    <property type="entry name" value="Uncharacterized protein"/>
    <property type="match status" value="1"/>
</dbReference>
<dbReference type="PROSITE" id="PS50026">
    <property type="entry name" value="EGF_3"/>
    <property type="match status" value="2"/>
</dbReference>
<dbReference type="InterPro" id="IPR000742">
    <property type="entry name" value="EGF"/>
</dbReference>
<dbReference type="FunFam" id="2.60.40.10:FF:001720">
    <property type="entry name" value="Receptor protein-tyrosine kinase"/>
    <property type="match status" value="1"/>
</dbReference>
<keyword evidence="12" id="KW-0106">Calcium</keyword>
<dbReference type="Gene3D" id="1.10.510.10">
    <property type="entry name" value="Transferase(Phosphotransferase) domain 1"/>
    <property type="match status" value="1"/>
</dbReference>
<keyword evidence="10" id="KW-0325">Glycoprotein</keyword>
<dbReference type="PROSITE" id="PS00022">
    <property type="entry name" value="EGF_1"/>
    <property type="match status" value="3"/>
</dbReference>
<evidence type="ECO:0000313" key="21">
    <source>
        <dbReference type="EMBL" id="EEN66084.1"/>
    </source>
</evidence>
<dbReference type="FunFam" id="2.60.40.60:FF:000273">
    <property type="entry name" value="Uncharacterized protein"/>
    <property type="match status" value="1"/>
</dbReference>
<sequence length="1000" mass="113116">MSRRGRKAGVLTLTDRKTQVGRSVATEREKRRLAKMNEAYQDLRSTLPEQYRGCDTKLDLLRGAVEYIRFLQKPFPKERRLKERCNCQQRFQRMLLPVIGEQVIRLQTTTQGANEEVLCDIIDGNVQRRFRVNRCVIEVARPLDFAINGKYNLTMKVTGALETRHVDIQIEDVEGYPPVYNDTCEMTMASKDRKPDHPVFNVDVTSQFMEKMGGISVHRFNTKNVRSRKPYSLTVQGYSNTDCAVWVMGAANHPKDVRVLNGLWITGNSCLRCFHPQESGNVLELVILNNGERRCSFSYDMDLNHMSHFWRKQKYTLLGSFIFQSSKTQQFVCELPQDGLPVQVSLGDKELNEILLSHLELEIKPVGCPPNKYGLTCDRNCTCENGAQCHALNGACKCPPGWQGVVCDIPHSTVVITATPSDSRHIYINGSLTLHCLSFHVDVEKMIWAFPNGTKKWLRKTQEDQIKIENLQSQHNGTYTCTVVTEDGAVINTSYELHAVACPPGNMGELCEDVCDCPHGVSCDRWSGCVCPSGWTGTVCQTPCPVDTYGLGCRNECHCHNGAVCDSTDGRCNCTYGWYGTNCNKPCPPGLYGWRCRHVCGCKNNAICHHVDGSCKCVSPWTGRWCDVIQTDTFPLLLQLLIPLLLLALLVSVAILMFYKWKRASRARQDEDLDETQALLELSSMEEDLAQSLQPGWLNRWERSADNLTLDELIGLGTFAHVRKGQLRTAGIDTTVAVKSVRTEDRSCYRAFCREAAILIAVHEQSGTGAPCPSNIIKFLGVITKSRPKCIILEYASKRDLLTLLRHRPDRNGGLPLGSLLRYALQIACALKELRYLRIAHGDVAARNVLVTEHDVAKLADFGSAHDVYSTTYVSSGKRDIDELLPLKWMALESLESREFTCESDMWSFGVLLWEMVTNGEEPYYEHKMHLSCPKLVGVLRRGIRLQKPPECPKKLYVAMMSCWREEPSTRPTPEEMEQKLTEYRHKIDPLFVVERETML</sequence>
<dbReference type="InParanoid" id="C3Y0V1"/>
<keyword evidence="4 15" id="KW-0812">Transmembrane</keyword>
<dbReference type="InterPro" id="IPR036638">
    <property type="entry name" value="HLH_DNA-bd_sf"/>
</dbReference>
<evidence type="ECO:0000256" key="9">
    <source>
        <dbReference type="ARBA" id="ARBA00023170"/>
    </source>
</evidence>
<dbReference type="GO" id="GO:0030154">
    <property type="term" value="P:cell differentiation"/>
    <property type="evidence" value="ECO:0007669"/>
    <property type="project" value="UniProtKB-ARBA"/>
</dbReference>
<feature type="disulfide bond" evidence="13">
    <location>
        <begin position="574"/>
        <end position="583"/>
    </location>
</feature>
<dbReference type="CDD" id="cd11304">
    <property type="entry name" value="Cadherin_repeat"/>
    <property type="match status" value="1"/>
</dbReference>
<dbReference type="PRINTS" id="PR00011">
    <property type="entry name" value="EGFLAMININ"/>
</dbReference>
<evidence type="ECO:0000256" key="11">
    <source>
        <dbReference type="ARBA" id="ARBA00051243"/>
    </source>
</evidence>
<dbReference type="InterPro" id="IPR017441">
    <property type="entry name" value="Protein_kinase_ATP_BS"/>
</dbReference>
<dbReference type="SUPFAM" id="SSF47459">
    <property type="entry name" value="HLH, helix-loop-helix DNA-binding domain"/>
    <property type="match status" value="1"/>
</dbReference>
<dbReference type="PROSITE" id="PS50835">
    <property type="entry name" value="IG_LIKE"/>
    <property type="match status" value="1"/>
</dbReference>
<dbReference type="eggNOG" id="KOG1026">
    <property type="taxonomic scope" value="Eukaryota"/>
</dbReference>
<evidence type="ECO:0000256" key="6">
    <source>
        <dbReference type="ARBA" id="ARBA00022989"/>
    </source>
</evidence>
<evidence type="ECO:0000259" key="19">
    <source>
        <dbReference type="PROSITE" id="PS50835"/>
    </source>
</evidence>
<dbReference type="Pfam" id="PF00010">
    <property type="entry name" value="HLH"/>
    <property type="match status" value="1"/>
</dbReference>
<dbReference type="FunFam" id="2.170.300.10:FF:000022">
    <property type="entry name" value="Uncharacterized protein"/>
    <property type="match status" value="1"/>
</dbReference>
<dbReference type="Gene3D" id="2.60.40.60">
    <property type="entry name" value="Cadherins"/>
    <property type="match status" value="1"/>
</dbReference>
<dbReference type="InterPro" id="IPR013151">
    <property type="entry name" value="Immunoglobulin_dom"/>
</dbReference>
<dbReference type="PRINTS" id="PR00109">
    <property type="entry name" value="TYRKINASE"/>
</dbReference>
<dbReference type="InterPro" id="IPR002049">
    <property type="entry name" value="LE_dom"/>
</dbReference>
<proteinExistence type="predicted"/>
<dbReference type="SMART" id="SM00353">
    <property type="entry name" value="HLH"/>
    <property type="match status" value="1"/>
</dbReference>
<protein>
    <recommendedName>
        <fullName evidence="2">receptor protein-tyrosine kinase</fullName>
        <ecNumber evidence="2">2.7.10.1</ecNumber>
    </recommendedName>
</protein>
<keyword evidence="6 15" id="KW-1133">Transmembrane helix</keyword>
<feature type="domain" description="Ig-like" evidence="19">
    <location>
        <begin position="410"/>
        <end position="498"/>
    </location>
</feature>
<dbReference type="InterPro" id="IPR050122">
    <property type="entry name" value="RTK"/>
</dbReference>
<dbReference type="PROSITE" id="PS50011">
    <property type="entry name" value="PROTEIN_KINASE_DOM"/>
    <property type="match status" value="1"/>
</dbReference>
<dbReference type="InterPro" id="IPR011009">
    <property type="entry name" value="Kinase-like_dom_sf"/>
</dbReference>
<evidence type="ECO:0000256" key="14">
    <source>
        <dbReference type="PROSITE-ProRule" id="PRU10141"/>
    </source>
</evidence>
<feature type="binding site" evidence="14">
    <location>
        <position position="739"/>
    </location>
    <ligand>
        <name>ATP</name>
        <dbReference type="ChEBI" id="CHEBI:30616"/>
    </ligand>
</feature>
<dbReference type="GO" id="GO:0004714">
    <property type="term" value="F:transmembrane receptor protein tyrosine kinase activity"/>
    <property type="evidence" value="ECO:0007669"/>
    <property type="project" value="UniProtKB-EC"/>
</dbReference>
<dbReference type="CDD" id="cd00192">
    <property type="entry name" value="PTKc"/>
    <property type="match status" value="1"/>
</dbReference>
<evidence type="ECO:0000256" key="13">
    <source>
        <dbReference type="PROSITE-ProRule" id="PRU00076"/>
    </source>
</evidence>
<evidence type="ECO:0000256" key="7">
    <source>
        <dbReference type="ARBA" id="ARBA00023136"/>
    </source>
</evidence>
<dbReference type="SUPFAM" id="SSF56112">
    <property type="entry name" value="Protein kinase-like (PK-like)"/>
    <property type="match status" value="1"/>
</dbReference>
<dbReference type="PROSITE" id="PS00107">
    <property type="entry name" value="PROTEIN_KINASE_ATP"/>
    <property type="match status" value="1"/>
</dbReference>
<feature type="domain" description="EGF-like" evidence="17">
    <location>
        <begin position="373"/>
        <end position="408"/>
    </location>
</feature>
<evidence type="ECO:0000259" key="20">
    <source>
        <dbReference type="PROSITE" id="PS50888"/>
    </source>
</evidence>
<evidence type="ECO:0000256" key="4">
    <source>
        <dbReference type="ARBA" id="ARBA00022692"/>
    </source>
</evidence>
<dbReference type="InterPro" id="IPR011598">
    <property type="entry name" value="bHLH_dom"/>
</dbReference>
<dbReference type="Pfam" id="PF07714">
    <property type="entry name" value="PK_Tyr_Ser-Thr"/>
    <property type="match status" value="1"/>
</dbReference>
<feature type="domain" description="Protein kinase" evidence="16">
    <location>
        <begin position="708"/>
        <end position="992"/>
    </location>
</feature>
<evidence type="ECO:0000256" key="1">
    <source>
        <dbReference type="ARBA" id="ARBA00004479"/>
    </source>
</evidence>
<dbReference type="PROSITE" id="PS50888">
    <property type="entry name" value="BHLH"/>
    <property type="match status" value="1"/>
</dbReference>
<comment type="catalytic activity">
    <reaction evidence="11">
        <text>L-tyrosyl-[protein] + ATP = O-phospho-L-tyrosyl-[protein] + ADP + H(+)</text>
        <dbReference type="Rhea" id="RHEA:10596"/>
        <dbReference type="Rhea" id="RHEA-COMP:10136"/>
        <dbReference type="Rhea" id="RHEA-COMP:20101"/>
        <dbReference type="ChEBI" id="CHEBI:15378"/>
        <dbReference type="ChEBI" id="CHEBI:30616"/>
        <dbReference type="ChEBI" id="CHEBI:46858"/>
        <dbReference type="ChEBI" id="CHEBI:61978"/>
        <dbReference type="ChEBI" id="CHEBI:456216"/>
        <dbReference type="EC" id="2.7.10.1"/>
    </reaction>
</comment>
<evidence type="ECO:0000256" key="10">
    <source>
        <dbReference type="ARBA" id="ARBA00023180"/>
    </source>
</evidence>
<dbReference type="CDD" id="cd00055">
    <property type="entry name" value="EGF_Lam"/>
    <property type="match status" value="1"/>
</dbReference>
<dbReference type="PANTHER" id="PTHR24416:SF617">
    <property type="entry name" value="RET ONCOGENE, ISOFORM A"/>
    <property type="match status" value="1"/>
</dbReference>